<keyword evidence="1" id="KW-0812">Transmembrane</keyword>
<dbReference type="Pfam" id="PF11368">
    <property type="entry name" value="DUF3169"/>
    <property type="match status" value="1"/>
</dbReference>
<dbReference type="Proteomes" id="UP000809081">
    <property type="component" value="Unassembled WGS sequence"/>
</dbReference>
<accession>A0ABS2PNA0</accession>
<feature type="transmembrane region" description="Helical" evidence="1">
    <location>
        <begin position="12"/>
        <end position="30"/>
    </location>
</feature>
<comment type="caution">
    <text evidence="2">The sequence shown here is derived from an EMBL/GenBank/DDBJ whole genome shotgun (WGS) entry which is preliminary data.</text>
</comment>
<evidence type="ECO:0000313" key="2">
    <source>
        <dbReference type="EMBL" id="MBM7636445.1"/>
    </source>
</evidence>
<gene>
    <name evidence="2" type="ORF">JOC31_001266</name>
</gene>
<feature type="transmembrane region" description="Helical" evidence="1">
    <location>
        <begin position="102"/>
        <end position="125"/>
    </location>
</feature>
<keyword evidence="1" id="KW-1133">Transmembrane helix</keyword>
<keyword evidence="3" id="KW-1185">Reference proteome</keyword>
<dbReference type="RefSeq" id="WP_205017321.1">
    <property type="nucleotide sequence ID" value="NZ_JAFBEI010000024.1"/>
</dbReference>
<evidence type="ECO:0000313" key="3">
    <source>
        <dbReference type="Proteomes" id="UP000809081"/>
    </source>
</evidence>
<feature type="transmembrane region" description="Helical" evidence="1">
    <location>
        <begin position="131"/>
        <end position="155"/>
    </location>
</feature>
<organism evidence="2 3">
    <name type="scientific">Streptococcus saliviloxodontae</name>
    <dbReference type="NCBI Taxonomy" id="1349416"/>
    <lineage>
        <taxon>Bacteria</taxon>
        <taxon>Bacillati</taxon>
        <taxon>Bacillota</taxon>
        <taxon>Bacilli</taxon>
        <taxon>Lactobacillales</taxon>
        <taxon>Streptococcaceae</taxon>
        <taxon>Streptococcus</taxon>
    </lineage>
</organism>
<feature type="transmembrane region" description="Helical" evidence="1">
    <location>
        <begin position="50"/>
        <end position="69"/>
    </location>
</feature>
<proteinExistence type="predicted"/>
<name>A0ABS2PNA0_9STRE</name>
<protein>
    <submittedName>
        <fullName evidence="2">ABC-type antimicrobial peptide transport system permease subunit</fullName>
    </submittedName>
</protein>
<evidence type="ECO:0000256" key="1">
    <source>
        <dbReference type="SAM" id="Phobius"/>
    </source>
</evidence>
<feature type="transmembrane region" description="Helical" evidence="1">
    <location>
        <begin position="194"/>
        <end position="216"/>
    </location>
</feature>
<keyword evidence="1" id="KW-0472">Membrane</keyword>
<sequence>MKTLGRMIKQLGIGALCGGLIGIVMGWLLAVVGPEKLSDLLLSSEVMEVFIWGLRLLYLFSIIAMLFYLQKAKKEFVQSQKVTDEVSDDLYRQSNKDASFSSIALGFSSIFVLLALILSFSITVGENGMEMAFPILDLLALLVIGTLQVLLLRFYNKMRGISMPLQPTLKELKNNVMQMDEAELEANRKMSFDIVMTLNGLLLPALYLFVFFLSVLLQRAEVTAVLVLAVIHLYIIFSNIKMTRNYYK</sequence>
<reference evidence="2 3" key="1">
    <citation type="submission" date="2021-01" db="EMBL/GenBank/DDBJ databases">
        <title>Genomic Encyclopedia of Type Strains, Phase IV (KMG-IV): sequencing the most valuable type-strain genomes for metagenomic binning, comparative biology and taxonomic classification.</title>
        <authorList>
            <person name="Goeker M."/>
        </authorList>
    </citation>
    <scope>NUCLEOTIDE SEQUENCE [LARGE SCALE GENOMIC DNA]</scope>
    <source>
        <strain evidence="2 3">DSM 27513</strain>
    </source>
</reference>
<dbReference type="EMBL" id="JAFBEI010000024">
    <property type="protein sequence ID" value="MBM7636445.1"/>
    <property type="molecule type" value="Genomic_DNA"/>
</dbReference>
<feature type="transmembrane region" description="Helical" evidence="1">
    <location>
        <begin position="222"/>
        <end position="240"/>
    </location>
</feature>
<dbReference type="InterPro" id="IPR021509">
    <property type="entry name" value="DUF3169"/>
</dbReference>